<dbReference type="EMBL" id="CM001209">
    <property type="protein sequence ID" value="EGP82472.1"/>
    <property type="molecule type" value="Genomic_DNA"/>
</dbReference>
<proteinExistence type="predicted"/>
<dbReference type="KEGG" id="ztr:MYCGRDRAFT_106585"/>
<dbReference type="GeneID" id="13400354"/>
<evidence type="ECO:0000313" key="2">
    <source>
        <dbReference type="EMBL" id="EGP82472.1"/>
    </source>
</evidence>
<sequence length="77" mass="8701">MDTMQGQQRRSLRACGGKDNTTQHGTSPQGLLRHKRGRESPPRQTRRAMEGGRSGKSRRPSVRAGKARWDLGHDNHR</sequence>
<gene>
    <name evidence="2" type="ORF">MYCGRDRAFT_106585</name>
</gene>
<organism evidence="2 3">
    <name type="scientific">Zymoseptoria tritici (strain CBS 115943 / IPO323)</name>
    <name type="common">Speckled leaf blotch fungus</name>
    <name type="synonym">Septoria tritici</name>
    <dbReference type="NCBI Taxonomy" id="336722"/>
    <lineage>
        <taxon>Eukaryota</taxon>
        <taxon>Fungi</taxon>
        <taxon>Dikarya</taxon>
        <taxon>Ascomycota</taxon>
        <taxon>Pezizomycotina</taxon>
        <taxon>Dothideomycetes</taxon>
        <taxon>Dothideomycetidae</taxon>
        <taxon>Mycosphaerellales</taxon>
        <taxon>Mycosphaerellaceae</taxon>
        <taxon>Zymoseptoria</taxon>
    </lineage>
</organism>
<reference evidence="2 3" key="1">
    <citation type="journal article" date="2011" name="PLoS Genet.">
        <title>Finished genome of the fungal wheat pathogen Mycosphaerella graminicola reveals dispensome structure, chromosome plasticity, and stealth pathogenesis.</title>
        <authorList>
            <person name="Goodwin S.B."/>
            <person name="Ben M'barek S."/>
            <person name="Dhillon B."/>
            <person name="Wittenberg A.H.J."/>
            <person name="Crane C.F."/>
            <person name="Hane J.K."/>
            <person name="Foster A.J."/>
            <person name="Van der Lee T.A.J."/>
            <person name="Grimwood J."/>
            <person name="Aerts A."/>
            <person name="Antoniw J."/>
            <person name="Bailey A."/>
            <person name="Bluhm B."/>
            <person name="Bowler J."/>
            <person name="Bristow J."/>
            <person name="van der Burgt A."/>
            <person name="Canto-Canche B."/>
            <person name="Churchill A.C.L."/>
            <person name="Conde-Ferraez L."/>
            <person name="Cools H.J."/>
            <person name="Coutinho P.M."/>
            <person name="Csukai M."/>
            <person name="Dehal P."/>
            <person name="De Wit P."/>
            <person name="Donzelli B."/>
            <person name="van de Geest H.C."/>
            <person name="van Ham R.C.H.J."/>
            <person name="Hammond-Kosack K.E."/>
            <person name="Henrissat B."/>
            <person name="Kilian A."/>
            <person name="Kobayashi A.K."/>
            <person name="Koopmann E."/>
            <person name="Kourmpetis Y."/>
            <person name="Kuzniar A."/>
            <person name="Lindquist E."/>
            <person name="Lombard V."/>
            <person name="Maliepaard C."/>
            <person name="Martins N."/>
            <person name="Mehrabi R."/>
            <person name="Nap J.P.H."/>
            <person name="Ponomarenko A."/>
            <person name="Rudd J.J."/>
            <person name="Salamov A."/>
            <person name="Schmutz J."/>
            <person name="Schouten H.J."/>
            <person name="Shapiro H."/>
            <person name="Stergiopoulos I."/>
            <person name="Torriani S.F.F."/>
            <person name="Tu H."/>
            <person name="de Vries R.P."/>
            <person name="Waalwijk C."/>
            <person name="Ware S.B."/>
            <person name="Wiebenga A."/>
            <person name="Zwiers L.-H."/>
            <person name="Oliver R.P."/>
            <person name="Grigoriev I.V."/>
            <person name="Kema G.H.J."/>
        </authorList>
    </citation>
    <scope>NUCLEOTIDE SEQUENCE [LARGE SCALE GENOMIC DNA]</scope>
    <source>
        <strain evidence="3">CBS 115943 / IPO323</strain>
    </source>
</reference>
<dbReference type="HOGENOM" id="CLU_2640001_0_0_1"/>
<feature type="region of interest" description="Disordered" evidence="1">
    <location>
        <begin position="1"/>
        <end position="77"/>
    </location>
</feature>
<dbReference type="RefSeq" id="XP_003847496.1">
    <property type="nucleotide sequence ID" value="XM_003847448.1"/>
</dbReference>
<dbReference type="AlphaFoldDB" id="F9XQL1"/>
<name>F9XQL1_ZYMTI</name>
<protein>
    <submittedName>
        <fullName evidence="2">Uncharacterized protein</fullName>
    </submittedName>
</protein>
<feature type="compositionally biased region" description="Polar residues" evidence="1">
    <location>
        <begin position="19"/>
        <end position="29"/>
    </location>
</feature>
<feature type="compositionally biased region" description="Basic and acidic residues" evidence="1">
    <location>
        <begin position="67"/>
        <end position="77"/>
    </location>
</feature>
<dbReference type="InParanoid" id="F9XQL1"/>
<dbReference type="Proteomes" id="UP000008062">
    <property type="component" value="Chromosome 14"/>
</dbReference>
<evidence type="ECO:0000313" key="3">
    <source>
        <dbReference type="Proteomes" id="UP000008062"/>
    </source>
</evidence>
<evidence type="ECO:0000256" key="1">
    <source>
        <dbReference type="SAM" id="MobiDB-lite"/>
    </source>
</evidence>
<keyword evidence="3" id="KW-1185">Reference proteome</keyword>
<accession>F9XQL1</accession>